<dbReference type="GO" id="GO:0005524">
    <property type="term" value="F:ATP binding"/>
    <property type="evidence" value="ECO:0007669"/>
    <property type="project" value="UniProtKB-KW"/>
</dbReference>
<keyword evidence="5" id="KW-0418">Kinase</keyword>
<evidence type="ECO:0000256" key="4">
    <source>
        <dbReference type="ARBA" id="ARBA00022741"/>
    </source>
</evidence>
<comment type="catalytic activity">
    <reaction evidence="1">
        <text>ATP + protein L-histidine = ADP + protein N-phospho-L-histidine.</text>
        <dbReference type="EC" id="2.7.13.3"/>
    </reaction>
</comment>
<accession>A0A1F4T6K8</accession>
<dbReference type="Pfam" id="PF02518">
    <property type="entry name" value="HATPase_c"/>
    <property type="match status" value="1"/>
</dbReference>
<reference evidence="9 10" key="1">
    <citation type="journal article" date="2016" name="Nat. Commun.">
        <title>Thousands of microbial genomes shed light on interconnected biogeochemical processes in an aquifer system.</title>
        <authorList>
            <person name="Anantharaman K."/>
            <person name="Brown C.T."/>
            <person name="Hug L.A."/>
            <person name="Sharon I."/>
            <person name="Castelle C.J."/>
            <person name="Probst A.J."/>
            <person name="Thomas B.C."/>
            <person name="Singh A."/>
            <person name="Wilkins M.J."/>
            <person name="Karaoz U."/>
            <person name="Brodie E.L."/>
            <person name="Williams K.H."/>
            <person name="Hubbard S.S."/>
            <person name="Banfield J.F."/>
        </authorList>
    </citation>
    <scope>NUCLEOTIDE SEQUENCE [LARGE SCALE GENOMIC DNA]</scope>
</reference>
<dbReference type="InterPro" id="IPR004358">
    <property type="entry name" value="Sig_transdc_His_kin-like_C"/>
</dbReference>
<dbReference type="SUPFAM" id="SSF52172">
    <property type="entry name" value="CheY-like"/>
    <property type="match status" value="1"/>
</dbReference>
<keyword evidence="4" id="KW-0547">Nucleotide-binding</keyword>
<dbReference type="SUPFAM" id="SSF55874">
    <property type="entry name" value="ATPase domain of HSP90 chaperone/DNA topoisomerase II/histidine kinase"/>
    <property type="match status" value="1"/>
</dbReference>
<keyword evidence="7" id="KW-0902">Two-component regulatory system</keyword>
<dbReference type="PANTHER" id="PTHR43065">
    <property type="entry name" value="SENSOR HISTIDINE KINASE"/>
    <property type="match status" value="1"/>
</dbReference>
<evidence type="ECO:0000313" key="10">
    <source>
        <dbReference type="Proteomes" id="UP000178602"/>
    </source>
</evidence>
<evidence type="ECO:0000313" key="9">
    <source>
        <dbReference type="EMBL" id="OGC28372.1"/>
    </source>
</evidence>
<dbReference type="CDD" id="cd00075">
    <property type="entry name" value="HATPase"/>
    <property type="match status" value="1"/>
</dbReference>
<evidence type="ECO:0000256" key="6">
    <source>
        <dbReference type="ARBA" id="ARBA00022840"/>
    </source>
</evidence>
<dbReference type="PROSITE" id="PS50109">
    <property type="entry name" value="HIS_KIN"/>
    <property type="match status" value="1"/>
</dbReference>
<proteinExistence type="predicted"/>
<dbReference type="InterPro" id="IPR003594">
    <property type="entry name" value="HATPase_dom"/>
</dbReference>
<dbReference type="EMBL" id="MEUG01000001">
    <property type="protein sequence ID" value="OGC28372.1"/>
    <property type="molecule type" value="Genomic_DNA"/>
</dbReference>
<evidence type="ECO:0000256" key="1">
    <source>
        <dbReference type="ARBA" id="ARBA00000085"/>
    </source>
</evidence>
<organism evidence="9 10">
    <name type="scientific">candidate division WOR-1 bacterium RIFOXYC12_FULL_54_18</name>
    <dbReference type="NCBI Taxonomy" id="1802584"/>
    <lineage>
        <taxon>Bacteria</taxon>
        <taxon>Bacillati</taxon>
        <taxon>Saganbacteria</taxon>
    </lineage>
</organism>
<keyword evidence="3" id="KW-0808">Transferase</keyword>
<evidence type="ECO:0000259" key="8">
    <source>
        <dbReference type="PROSITE" id="PS50109"/>
    </source>
</evidence>
<dbReference type="Gene3D" id="3.30.565.10">
    <property type="entry name" value="Histidine kinase-like ATPase, C-terminal domain"/>
    <property type="match status" value="1"/>
</dbReference>
<dbReference type="PANTHER" id="PTHR43065:SF46">
    <property type="entry name" value="C4-DICARBOXYLATE TRANSPORT SENSOR PROTEIN DCTB"/>
    <property type="match status" value="1"/>
</dbReference>
<dbReference type="InterPro" id="IPR011006">
    <property type="entry name" value="CheY-like_superfamily"/>
</dbReference>
<gene>
    <name evidence="9" type="ORF">A3K49_05270</name>
</gene>
<dbReference type="EC" id="2.7.13.3" evidence="2"/>
<dbReference type="PRINTS" id="PR00344">
    <property type="entry name" value="BCTRLSENSOR"/>
</dbReference>
<protein>
    <recommendedName>
        <fullName evidence="2">histidine kinase</fullName>
        <ecNumber evidence="2">2.7.13.3</ecNumber>
    </recommendedName>
</protein>
<dbReference type="GO" id="GO:0004673">
    <property type="term" value="F:protein histidine kinase activity"/>
    <property type="evidence" value="ECO:0007669"/>
    <property type="project" value="UniProtKB-EC"/>
</dbReference>
<evidence type="ECO:0000256" key="7">
    <source>
        <dbReference type="ARBA" id="ARBA00023012"/>
    </source>
</evidence>
<dbReference type="GO" id="GO:0000160">
    <property type="term" value="P:phosphorelay signal transduction system"/>
    <property type="evidence" value="ECO:0007669"/>
    <property type="project" value="UniProtKB-KW"/>
</dbReference>
<dbReference type="Gene3D" id="1.10.287.130">
    <property type="match status" value="1"/>
</dbReference>
<evidence type="ECO:0000256" key="3">
    <source>
        <dbReference type="ARBA" id="ARBA00022679"/>
    </source>
</evidence>
<sequence>MAGIRPRTVAIHATASRSESGTYTLSFSHGARIGHGSDGPIYGKARVLLVSGDDSLIKKMEGLITSLGHEYYFLPPNNETLLLSHTAQTNLAIIDVSEMELADRIVERVKRQAPNAKIVILTEYDPVEAGGAINVKASQNVDCYLEKNEAEKGLPFLIELLLSQQQIEFERNKAREIAAQQARLADIGLGAAAVAHEVNNQLAGLYGAFYLVDEIINREGAVLPSIQNAKKYINGVLANLEHIKTIIQTIQDLGRGNAVDSLYSVNEVVQGVKTLSAADLKRKSISMEMALDEDNPMLFGKKQQLMQIVLNLIKNACHAVADGGKVIVMTRKTGDGVSLVVDDNGIGIAEENISHIFKPFYTTKSEKDGTGLGLYIVRKLVEELGGTIKVTTKLGRGTTFTVFIPLTTN</sequence>
<dbReference type="Proteomes" id="UP000178602">
    <property type="component" value="Unassembled WGS sequence"/>
</dbReference>
<dbReference type="SMART" id="SM00387">
    <property type="entry name" value="HATPase_c"/>
    <property type="match status" value="1"/>
</dbReference>
<dbReference type="InterPro" id="IPR036890">
    <property type="entry name" value="HATPase_C_sf"/>
</dbReference>
<keyword evidence="6" id="KW-0067">ATP-binding</keyword>
<dbReference type="AlphaFoldDB" id="A0A1F4T6K8"/>
<name>A0A1F4T6K8_UNCSA</name>
<feature type="domain" description="Histidine kinase" evidence="8">
    <location>
        <begin position="193"/>
        <end position="408"/>
    </location>
</feature>
<evidence type="ECO:0000256" key="2">
    <source>
        <dbReference type="ARBA" id="ARBA00012438"/>
    </source>
</evidence>
<comment type="caution">
    <text evidence="9">The sequence shown here is derived from an EMBL/GenBank/DDBJ whole genome shotgun (WGS) entry which is preliminary data.</text>
</comment>
<evidence type="ECO:0000256" key="5">
    <source>
        <dbReference type="ARBA" id="ARBA00022777"/>
    </source>
</evidence>
<dbReference type="InterPro" id="IPR005467">
    <property type="entry name" value="His_kinase_dom"/>
</dbReference>